<feature type="region of interest" description="Disordered" evidence="1">
    <location>
        <begin position="1"/>
        <end position="51"/>
    </location>
</feature>
<gene>
    <name evidence="2" type="ORF">HCN51_35985</name>
</gene>
<dbReference type="Proteomes" id="UP000696294">
    <property type="component" value="Unassembled WGS sequence"/>
</dbReference>
<dbReference type="RefSeq" id="WP_168015898.1">
    <property type="nucleotide sequence ID" value="NZ_JAATEP010000032.1"/>
</dbReference>
<protein>
    <submittedName>
        <fullName evidence="2">Uncharacterized protein</fullName>
    </submittedName>
</protein>
<accession>A0ABX1BE55</accession>
<comment type="caution">
    <text evidence="2">The sequence shown here is derived from an EMBL/GenBank/DDBJ whole genome shotgun (WGS) entry which is preliminary data.</text>
</comment>
<dbReference type="EMBL" id="JAATEP010000032">
    <property type="protein sequence ID" value="NJP94777.1"/>
    <property type="molecule type" value="Genomic_DNA"/>
</dbReference>
<keyword evidence="3" id="KW-1185">Reference proteome</keyword>
<proteinExistence type="predicted"/>
<reference evidence="2 3" key="1">
    <citation type="submission" date="2020-03" db="EMBL/GenBank/DDBJ databases">
        <title>WGS of actinomycetes isolated from Thailand.</title>
        <authorList>
            <person name="Thawai C."/>
        </authorList>
    </citation>
    <scope>NUCLEOTIDE SEQUENCE [LARGE SCALE GENOMIC DNA]</scope>
    <source>
        <strain evidence="2 3">FMUSA5-5</strain>
    </source>
</reference>
<evidence type="ECO:0000313" key="2">
    <source>
        <dbReference type="EMBL" id="NJP94777.1"/>
    </source>
</evidence>
<name>A0ABX1BE55_9ACTN</name>
<evidence type="ECO:0000256" key="1">
    <source>
        <dbReference type="SAM" id="MobiDB-lite"/>
    </source>
</evidence>
<organism evidence="2 3">
    <name type="scientific">Nonomuraea composti</name>
    <dbReference type="NCBI Taxonomy" id="2720023"/>
    <lineage>
        <taxon>Bacteria</taxon>
        <taxon>Bacillati</taxon>
        <taxon>Actinomycetota</taxon>
        <taxon>Actinomycetes</taxon>
        <taxon>Streptosporangiales</taxon>
        <taxon>Streptosporangiaceae</taxon>
        <taxon>Nonomuraea</taxon>
    </lineage>
</organism>
<feature type="compositionally biased region" description="Low complexity" evidence="1">
    <location>
        <begin position="17"/>
        <end position="28"/>
    </location>
</feature>
<evidence type="ECO:0000313" key="3">
    <source>
        <dbReference type="Proteomes" id="UP000696294"/>
    </source>
</evidence>
<sequence length="51" mass="4850">MAPLVLSAAGKPPLTLGGSSSAYPGASGTNTGPMTDARLGSTPVPIGGDPR</sequence>